<feature type="compositionally biased region" description="Polar residues" evidence="1">
    <location>
        <begin position="23"/>
        <end position="39"/>
    </location>
</feature>
<sequence>MSLLFTVLVEYEKGKEISHSSRKSIVSEGSQTSPTTPSRGSGEMEPEPRGKSAEEEPPNDLPESLPEEDPRIVSVNTNDAVTGRRILDHRPLPYGAFKTVSLLLESPGWAAKDITVNMAPHDMPPLATRLQPYTPFDKSRRPLISATKPQSGDIRASAEEEEVVRLPPVQFRPSVDKDVKGPMAEPFHHPGIAWPLAVSGFFTWTHVLVSKL</sequence>
<feature type="region of interest" description="Disordered" evidence="1">
    <location>
        <begin position="14"/>
        <end position="73"/>
    </location>
</feature>
<name>A0AAV4CW82_9GAST</name>
<dbReference type="AlphaFoldDB" id="A0AAV4CW82"/>
<reference evidence="2 3" key="1">
    <citation type="journal article" date="2021" name="Elife">
        <title>Chloroplast acquisition without the gene transfer in kleptoplastic sea slugs, Plakobranchus ocellatus.</title>
        <authorList>
            <person name="Maeda T."/>
            <person name="Takahashi S."/>
            <person name="Yoshida T."/>
            <person name="Shimamura S."/>
            <person name="Takaki Y."/>
            <person name="Nagai Y."/>
            <person name="Toyoda A."/>
            <person name="Suzuki Y."/>
            <person name="Arimoto A."/>
            <person name="Ishii H."/>
            <person name="Satoh N."/>
            <person name="Nishiyama T."/>
            <person name="Hasebe M."/>
            <person name="Maruyama T."/>
            <person name="Minagawa J."/>
            <person name="Obokata J."/>
            <person name="Shigenobu S."/>
        </authorList>
    </citation>
    <scope>NUCLEOTIDE SEQUENCE [LARGE SCALE GENOMIC DNA]</scope>
</reference>
<dbReference type="Proteomes" id="UP000735302">
    <property type="component" value="Unassembled WGS sequence"/>
</dbReference>
<gene>
    <name evidence="2" type="ORF">PoB_006267200</name>
</gene>
<keyword evidence="3" id="KW-1185">Reference proteome</keyword>
<comment type="caution">
    <text evidence="2">The sequence shown here is derived from an EMBL/GenBank/DDBJ whole genome shotgun (WGS) entry which is preliminary data.</text>
</comment>
<evidence type="ECO:0000313" key="3">
    <source>
        <dbReference type="Proteomes" id="UP000735302"/>
    </source>
</evidence>
<proteinExistence type="predicted"/>
<accession>A0AAV4CW82</accession>
<organism evidence="2 3">
    <name type="scientific">Plakobranchus ocellatus</name>
    <dbReference type="NCBI Taxonomy" id="259542"/>
    <lineage>
        <taxon>Eukaryota</taxon>
        <taxon>Metazoa</taxon>
        <taxon>Spiralia</taxon>
        <taxon>Lophotrochozoa</taxon>
        <taxon>Mollusca</taxon>
        <taxon>Gastropoda</taxon>
        <taxon>Heterobranchia</taxon>
        <taxon>Euthyneura</taxon>
        <taxon>Panpulmonata</taxon>
        <taxon>Sacoglossa</taxon>
        <taxon>Placobranchoidea</taxon>
        <taxon>Plakobranchidae</taxon>
        <taxon>Plakobranchus</taxon>
    </lineage>
</organism>
<evidence type="ECO:0000256" key="1">
    <source>
        <dbReference type="SAM" id="MobiDB-lite"/>
    </source>
</evidence>
<protein>
    <submittedName>
        <fullName evidence="2">Uncharacterized protein</fullName>
    </submittedName>
</protein>
<evidence type="ECO:0000313" key="2">
    <source>
        <dbReference type="EMBL" id="GFO36167.1"/>
    </source>
</evidence>
<feature type="region of interest" description="Disordered" evidence="1">
    <location>
        <begin position="139"/>
        <end position="158"/>
    </location>
</feature>
<dbReference type="EMBL" id="BLXT01007044">
    <property type="protein sequence ID" value="GFO36167.1"/>
    <property type="molecule type" value="Genomic_DNA"/>
</dbReference>